<sequence length="139" mass="15292">MPEQDQLRIGWDDLKSKVRDAWSQLGEEDLSAFQGDLQQLVGWIQQRTGQSGEEIANCLAGLDERFRPVLKQFASAARECYDHASTASAETVDRLREGVEVRRARAELAVRKHPMESVAVAFGAGVVAGALVALVLRSK</sequence>
<feature type="transmembrane region" description="Helical" evidence="1">
    <location>
        <begin position="118"/>
        <end position="136"/>
    </location>
</feature>
<keyword evidence="3" id="KW-1185">Reference proteome</keyword>
<protein>
    <recommendedName>
        <fullName evidence="4">DUF883 domain-containing protein</fullName>
    </recommendedName>
</protein>
<dbReference type="Gene3D" id="1.10.1470.10">
    <property type="entry name" value="YjbJ"/>
    <property type="match status" value="1"/>
</dbReference>
<dbReference type="InterPro" id="IPR036629">
    <property type="entry name" value="YjbJ_sf"/>
</dbReference>
<dbReference type="AlphaFoldDB" id="A0A5C5VHI1"/>
<dbReference type="InterPro" id="IPR050423">
    <property type="entry name" value="UPF0337_stress_rsp"/>
</dbReference>
<evidence type="ECO:0000313" key="2">
    <source>
        <dbReference type="EMBL" id="TWT37132.1"/>
    </source>
</evidence>
<name>A0A5C5VHI1_9BACT</name>
<organism evidence="2 3">
    <name type="scientific">Posidoniimonas corsicana</name>
    <dbReference type="NCBI Taxonomy" id="1938618"/>
    <lineage>
        <taxon>Bacteria</taxon>
        <taxon>Pseudomonadati</taxon>
        <taxon>Planctomycetota</taxon>
        <taxon>Planctomycetia</taxon>
        <taxon>Pirellulales</taxon>
        <taxon>Lacipirellulaceae</taxon>
        <taxon>Posidoniimonas</taxon>
    </lineage>
</organism>
<evidence type="ECO:0000256" key="1">
    <source>
        <dbReference type="SAM" id="Phobius"/>
    </source>
</evidence>
<dbReference type="Proteomes" id="UP000316714">
    <property type="component" value="Unassembled WGS sequence"/>
</dbReference>
<dbReference type="EMBL" id="SIHJ01000001">
    <property type="protein sequence ID" value="TWT37132.1"/>
    <property type="molecule type" value="Genomic_DNA"/>
</dbReference>
<dbReference type="OrthoDB" id="278198at2"/>
<dbReference type="RefSeq" id="WP_146564486.1">
    <property type="nucleotide sequence ID" value="NZ_SIHJ01000001.1"/>
</dbReference>
<keyword evidence="1" id="KW-0812">Transmembrane</keyword>
<accession>A0A5C5VHI1</accession>
<keyword evidence="1" id="KW-1133">Transmembrane helix</keyword>
<proteinExistence type="predicted"/>
<dbReference type="SUPFAM" id="SSF69047">
    <property type="entry name" value="Hypothetical protein YjbJ"/>
    <property type="match status" value="1"/>
</dbReference>
<reference evidence="2 3" key="1">
    <citation type="submission" date="2019-02" db="EMBL/GenBank/DDBJ databases">
        <title>Deep-cultivation of Planctomycetes and their phenomic and genomic characterization uncovers novel biology.</title>
        <authorList>
            <person name="Wiegand S."/>
            <person name="Jogler M."/>
            <person name="Boedeker C."/>
            <person name="Pinto D."/>
            <person name="Vollmers J."/>
            <person name="Rivas-Marin E."/>
            <person name="Kohn T."/>
            <person name="Peeters S.H."/>
            <person name="Heuer A."/>
            <person name="Rast P."/>
            <person name="Oberbeckmann S."/>
            <person name="Bunk B."/>
            <person name="Jeske O."/>
            <person name="Meyerdierks A."/>
            <person name="Storesund J.E."/>
            <person name="Kallscheuer N."/>
            <person name="Luecker S."/>
            <person name="Lage O.M."/>
            <person name="Pohl T."/>
            <person name="Merkel B.J."/>
            <person name="Hornburger P."/>
            <person name="Mueller R.-W."/>
            <person name="Bruemmer F."/>
            <person name="Labrenz M."/>
            <person name="Spormann A.M."/>
            <person name="Op Den Camp H."/>
            <person name="Overmann J."/>
            <person name="Amann R."/>
            <person name="Jetten M.S.M."/>
            <person name="Mascher T."/>
            <person name="Medema M.H."/>
            <person name="Devos D.P."/>
            <person name="Kaster A.-K."/>
            <person name="Ovreas L."/>
            <person name="Rohde M."/>
            <person name="Galperin M.Y."/>
            <person name="Jogler C."/>
        </authorList>
    </citation>
    <scope>NUCLEOTIDE SEQUENCE [LARGE SCALE GENOMIC DNA]</scope>
    <source>
        <strain evidence="2 3">KOR34</strain>
    </source>
</reference>
<comment type="caution">
    <text evidence="2">The sequence shown here is derived from an EMBL/GenBank/DDBJ whole genome shotgun (WGS) entry which is preliminary data.</text>
</comment>
<gene>
    <name evidence="2" type="ORF">KOR34_20790</name>
</gene>
<evidence type="ECO:0008006" key="4">
    <source>
        <dbReference type="Google" id="ProtNLM"/>
    </source>
</evidence>
<evidence type="ECO:0000313" key="3">
    <source>
        <dbReference type="Proteomes" id="UP000316714"/>
    </source>
</evidence>
<dbReference type="PANTHER" id="PTHR34977">
    <property type="entry name" value="UPF0337 PROTEIN YJBJ"/>
    <property type="match status" value="1"/>
</dbReference>
<dbReference type="PANTHER" id="PTHR34977:SF1">
    <property type="entry name" value="UPF0337 PROTEIN YJBJ"/>
    <property type="match status" value="1"/>
</dbReference>
<keyword evidence="1" id="KW-0472">Membrane</keyword>